<feature type="signal peptide" evidence="1">
    <location>
        <begin position="1"/>
        <end position="20"/>
    </location>
</feature>
<dbReference type="AlphaFoldDB" id="A0A6A5XAR5"/>
<evidence type="ECO:0000256" key="1">
    <source>
        <dbReference type="SAM" id="SignalP"/>
    </source>
</evidence>
<dbReference type="EMBL" id="ML978077">
    <property type="protein sequence ID" value="KAF2010000.1"/>
    <property type="molecule type" value="Genomic_DNA"/>
</dbReference>
<dbReference type="PANTHER" id="PTHR46310">
    <property type="entry name" value="AMIDASE 1"/>
    <property type="match status" value="1"/>
</dbReference>
<dbReference type="Pfam" id="PF01425">
    <property type="entry name" value="Amidase"/>
    <property type="match status" value="1"/>
</dbReference>
<accession>A0A6A5XAR5</accession>
<protein>
    <submittedName>
        <fullName evidence="4">Amidase signature enzyme</fullName>
    </submittedName>
</protein>
<dbReference type="InterPro" id="IPR036928">
    <property type="entry name" value="AS_sf"/>
</dbReference>
<dbReference type="RefSeq" id="XP_033378339.1">
    <property type="nucleotide sequence ID" value="XM_033532758.1"/>
</dbReference>
<dbReference type="InterPro" id="IPR058329">
    <property type="entry name" value="Arp1_N"/>
</dbReference>
<keyword evidence="5" id="KW-1185">Reference proteome</keyword>
<feature type="chain" id="PRO_5025660447" evidence="1">
    <location>
        <begin position="21"/>
        <end position="627"/>
    </location>
</feature>
<reference evidence="4" key="1">
    <citation type="journal article" date="2020" name="Stud. Mycol.">
        <title>101 Dothideomycetes genomes: a test case for predicting lifestyles and emergence of pathogens.</title>
        <authorList>
            <person name="Haridas S."/>
            <person name="Albert R."/>
            <person name="Binder M."/>
            <person name="Bloem J."/>
            <person name="Labutti K."/>
            <person name="Salamov A."/>
            <person name="Andreopoulos B."/>
            <person name="Baker S."/>
            <person name="Barry K."/>
            <person name="Bills G."/>
            <person name="Bluhm B."/>
            <person name="Cannon C."/>
            <person name="Castanera R."/>
            <person name="Culley D."/>
            <person name="Daum C."/>
            <person name="Ezra D."/>
            <person name="Gonzalez J."/>
            <person name="Henrissat B."/>
            <person name="Kuo A."/>
            <person name="Liang C."/>
            <person name="Lipzen A."/>
            <person name="Lutzoni F."/>
            <person name="Magnuson J."/>
            <person name="Mondo S."/>
            <person name="Nolan M."/>
            <person name="Ohm R."/>
            <person name="Pangilinan J."/>
            <person name="Park H.-J."/>
            <person name="Ramirez L."/>
            <person name="Alfaro M."/>
            <person name="Sun H."/>
            <person name="Tritt A."/>
            <person name="Yoshinaga Y."/>
            <person name="Zwiers L.-H."/>
            <person name="Turgeon B."/>
            <person name="Goodwin S."/>
            <person name="Spatafora J."/>
            <person name="Crous P."/>
            <person name="Grigoriev I."/>
        </authorList>
    </citation>
    <scope>NUCLEOTIDE SEQUENCE</scope>
    <source>
        <strain evidence="4">CBS 175.79</strain>
    </source>
</reference>
<dbReference type="PANTHER" id="PTHR46310:SF7">
    <property type="entry name" value="AMIDASE 1"/>
    <property type="match status" value="1"/>
</dbReference>
<evidence type="ECO:0000259" key="2">
    <source>
        <dbReference type="Pfam" id="PF01425"/>
    </source>
</evidence>
<evidence type="ECO:0000313" key="5">
    <source>
        <dbReference type="Proteomes" id="UP000799778"/>
    </source>
</evidence>
<proteinExistence type="predicted"/>
<evidence type="ECO:0000259" key="3">
    <source>
        <dbReference type="Pfam" id="PF26053"/>
    </source>
</evidence>
<dbReference type="Pfam" id="PF26053">
    <property type="entry name" value="DUF8016"/>
    <property type="match status" value="1"/>
</dbReference>
<keyword evidence="1" id="KW-0732">Signal</keyword>
<dbReference type="OrthoDB" id="5423360at2759"/>
<name>A0A6A5XAR5_9PLEO</name>
<feature type="domain" description="Scytalone dehydratase-like protein Arp1 N-terminal" evidence="3">
    <location>
        <begin position="54"/>
        <end position="154"/>
    </location>
</feature>
<organism evidence="4 5">
    <name type="scientific">Aaosphaeria arxii CBS 175.79</name>
    <dbReference type="NCBI Taxonomy" id="1450172"/>
    <lineage>
        <taxon>Eukaryota</taxon>
        <taxon>Fungi</taxon>
        <taxon>Dikarya</taxon>
        <taxon>Ascomycota</taxon>
        <taxon>Pezizomycotina</taxon>
        <taxon>Dothideomycetes</taxon>
        <taxon>Pleosporomycetidae</taxon>
        <taxon>Pleosporales</taxon>
        <taxon>Pleosporales incertae sedis</taxon>
        <taxon>Aaosphaeria</taxon>
    </lineage>
</organism>
<dbReference type="InterPro" id="IPR023631">
    <property type="entry name" value="Amidase_dom"/>
</dbReference>
<dbReference type="Gene3D" id="3.90.1300.10">
    <property type="entry name" value="Amidase signature (AS) domain"/>
    <property type="match status" value="1"/>
</dbReference>
<feature type="domain" description="Amidase" evidence="2">
    <location>
        <begin position="183"/>
        <end position="357"/>
    </location>
</feature>
<dbReference type="SUPFAM" id="SSF75304">
    <property type="entry name" value="Amidase signature (AS) enzymes"/>
    <property type="match status" value="1"/>
</dbReference>
<sequence>MQSTRYVIGFSFLWLRIVHANALVLTGTTLTFDGIPYFVPPYSVGKIPDTVVRSSITHTLGLSPITIATVAAGHFDLNDLDSLRHNFTEHDDVFQNGFLQSIYLQYPGSWNRSAVFPGSVGNSSIFDLGCDLSLPSGPYFMSPDGSLYQAYRLYADTQGAFVETAIANTDGSFSVLPANIPGQALAVAVPSRLYFTKTASKPLSGVRIGIKDIYSIKGLRSANGNRAWYDLYPAANITSPAVQNLIEAGAVIVGKMKTSQFAIGETATADWVDVHAPFNPRGDGYQDPSSSSAGSAAGEAAYPWLDLTVGTDTGGSIRSPAQIQGVFGHRPTHGLVSLDNVTPIAPELDTAGFFARDPILFKTAAQAFYKDRISMLNSYPSNILAVGFPDNTTGELNRILVDFLSSLTDFLSSNTTVFDIQKTWEANRPEMPPLSTYLNDTYDIITSHRQAQLVRDPFYADYAAKFDSRTPFVNPSPLARWAVADMSPNTLENALEAKSQFRDWVSSYILPADPQTCSKHLLVYVPRRPTPKYRNTYLAGVTPPAAFSTSRISPLADVPEMVVPIGEVAYRSNITSHTEYLPVTVDLIARKGCDGMLFSLLAELYEKGLVNRSEPGRSSVLGGDILF</sequence>
<dbReference type="GeneID" id="54290155"/>
<gene>
    <name evidence="4" type="ORF">BU24DRAFT_473164</name>
</gene>
<dbReference type="Proteomes" id="UP000799778">
    <property type="component" value="Unassembled WGS sequence"/>
</dbReference>
<evidence type="ECO:0000313" key="4">
    <source>
        <dbReference type="EMBL" id="KAF2010000.1"/>
    </source>
</evidence>